<organism evidence="18 20">
    <name type="scientific">Frigoribacterium faeni</name>
    <dbReference type="NCBI Taxonomy" id="145483"/>
    <lineage>
        <taxon>Bacteria</taxon>
        <taxon>Bacillati</taxon>
        <taxon>Actinomycetota</taxon>
        <taxon>Actinomycetes</taxon>
        <taxon>Micrococcales</taxon>
        <taxon>Microbacteriaceae</taxon>
        <taxon>Frigoribacterium</taxon>
    </lineage>
</organism>
<dbReference type="Pfam" id="PF02706">
    <property type="entry name" value="Wzz"/>
    <property type="match status" value="1"/>
</dbReference>
<gene>
    <name evidence="18" type="ORF">FB463_002436</name>
    <name evidence="17" type="ORF">FFA01_24520</name>
</gene>
<dbReference type="FunFam" id="3.40.50.300:FF:000527">
    <property type="entry name" value="Tyrosine-protein kinase etk"/>
    <property type="match status" value="1"/>
</dbReference>
<evidence type="ECO:0000259" key="16">
    <source>
        <dbReference type="Pfam" id="PF02706"/>
    </source>
</evidence>
<evidence type="ECO:0000313" key="20">
    <source>
        <dbReference type="Proteomes" id="UP000522688"/>
    </source>
</evidence>
<evidence type="ECO:0000256" key="14">
    <source>
        <dbReference type="ARBA" id="ARBA00051245"/>
    </source>
</evidence>
<keyword evidence="13" id="KW-0829">Tyrosine-protein kinase</keyword>
<dbReference type="InterPro" id="IPR033756">
    <property type="entry name" value="YlxH/NBP35"/>
</dbReference>
<dbReference type="Gene3D" id="3.40.50.300">
    <property type="entry name" value="P-loop containing nucleotide triphosphate hydrolases"/>
    <property type="match status" value="1"/>
</dbReference>
<evidence type="ECO:0000256" key="6">
    <source>
        <dbReference type="ARBA" id="ARBA00022679"/>
    </source>
</evidence>
<evidence type="ECO:0000256" key="2">
    <source>
        <dbReference type="ARBA" id="ARBA00006683"/>
    </source>
</evidence>
<dbReference type="InterPro" id="IPR003856">
    <property type="entry name" value="LPS_length_determ_N"/>
</dbReference>
<evidence type="ECO:0000313" key="19">
    <source>
        <dbReference type="Proteomes" id="UP000321154"/>
    </source>
</evidence>
<evidence type="ECO:0000313" key="17">
    <source>
        <dbReference type="EMBL" id="GEK84143.1"/>
    </source>
</evidence>
<dbReference type="EMBL" id="JACGWW010000003">
    <property type="protein sequence ID" value="MBA8814170.1"/>
    <property type="molecule type" value="Genomic_DNA"/>
</dbReference>
<dbReference type="GO" id="GO:0005524">
    <property type="term" value="F:ATP binding"/>
    <property type="evidence" value="ECO:0007669"/>
    <property type="project" value="UniProtKB-KW"/>
</dbReference>
<dbReference type="EMBL" id="BJUV01000028">
    <property type="protein sequence ID" value="GEK84143.1"/>
    <property type="molecule type" value="Genomic_DNA"/>
</dbReference>
<keyword evidence="9" id="KW-0418">Kinase</keyword>
<proteinExistence type="inferred from homology"/>
<evidence type="ECO:0000256" key="7">
    <source>
        <dbReference type="ARBA" id="ARBA00022692"/>
    </source>
</evidence>
<dbReference type="PANTHER" id="PTHR32309:SF13">
    <property type="entry name" value="FERRIC ENTEROBACTIN TRANSPORT PROTEIN FEPE"/>
    <property type="match status" value="1"/>
</dbReference>
<evidence type="ECO:0000256" key="4">
    <source>
        <dbReference type="ARBA" id="ARBA00011903"/>
    </source>
</evidence>
<sequence>MELRDYIRILRKGWILIVAVTLVGVAAGALSSILATPKYVSSTQLFVSVQSSDASNASDLVQGSSAAQQKVRSYASVVTSTSVLTPVIDELGLNMTPGELAGQVSAETPANTVLIDITVQDTDAQRAAAIADAVGSSFADVVANDLESPAGGGPSLVKIATIEPAIAATSPSSPRPIVNIALGFIVGLALGVGAAVLRSTLDTRIHGSHDVELVTDAPILGGISYDPGAKKQPLIVHADPRSPRAESFRSLRTNLQFVNLESTSRCFVMTSSLPGEGKTTTTSNLAIALAETGATVAVIDGDLRLPRLANTMGLEGAVGLTDVLIGRADLQDVLQPWGRGTLYVLPAGRIPPNPSELLGSKAMVALIESLTSSFDYVLIDAPPLLPVTDAAILSKLTGGAIVVAAAGRTTRAELQSAMRTLEHIGGRVLGVVMTMLPTKGPDAYGYGNYGAYYGMDQDKIDGPDEMPAVPSKIKAKAQPR</sequence>
<evidence type="ECO:0000256" key="3">
    <source>
        <dbReference type="ARBA" id="ARBA00007316"/>
    </source>
</evidence>
<feature type="domain" description="Polysaccharide chain length determinant N-terminal" evidence="16">
    <location>
        <begin position="2"/>
        <end position="91"/>
    </location>
</feature>
<keyword evidence="10" id="KW-0067">ATP-binding</keyword>
<comment type="similarity">
    <text evidence="3">Belongs to the CpsD/CapB family.</text>
</comment>
<dbReference type="OrthoDB" id="9812433at2"/>
<keyword evidence="12 15" id="KW-0472">Membrane</keyword>
<keyword evidence="11 15" id="KW-1133">Transmembrane helix</keyword>
<dbReference type="GO" id="GO:0004715">
    <property type="term" value="F:non-membrane spanning protein tyrosine kinase activity"/>
    <property type="evidence" value="ECO:0007669"/>
    <property type="project" value="UniProtKB-EC"/>
</dbReference>
<evidence type="ECO:0000256" key="10">
    <source>
        <dbReference type="ARBA" id="ARBA00022840"/>
    </source>
</evidence>
<reference evidence="17 19" key="1">
    <citation type="submission" date="2019-07" db="EMBL/GenBank/DDBJ databases">
        <title>Whole genome shotgun sequence of Frigoribacterium faeni NBRC 103066.</title>
        <authorList>
            <person name="Hosoyama A."/>
            <person name="Uohara A."/>
            <person name="Ohji S."/>
            <person name="Ichikawa N."/>
        </authorList>
    </citation>
    <scope>NUCLEOTIDE SEQUENCE [LARGE SCALE GENOMIC DNA]</scope>
    <source>
        <strain evidence="17 19">NBRC 103066</strain>
    </source>
</reference>
<reference evidence="18 20" key="2">
    <citation type="submission" date="2020-07" db="EMBL/GenBank/DDBJ databases">
        <title>Sequencing the genomes of 1000 actinobacteria strains.</title>
        <authorList>
            <person name="Klenk H.-P."/>
        </authorList>
    </citation>
    <scope>NUCLEOTIDE SEQUENCE [LARGE SCALE GENOMIC DNA]</scope>
    <source>
        <strain evidence="18 20">DSM 10309</strain>
    </source>
</reference>
<dbReference type="GO" id="GO:0042802">
    <property type="term" value="F:identical protein binding"/>
    <property type="evidence" value="ECO:0007669"/>
    <property type="project" value="UniProtKB-ARBA"/>
</dbReference>
<dbReference type="NCBIfam" id="TIGR01007">
    <property type="entry name" value="eps_fam"/>
    <property type="match status" value="1"/>
</dbReference>
<evidence type="ECO:0000256" key="5">
    <source>
        <dbReference type="ARBA" id="ARBA00022475"/>
    </source>
</evidence>
<evidence type="ECO:0000256" key="9">
    <source>
        <dbReference type="ARBA" id="ARBA00022777"/>
    </source>
</evidence>
<dbReference type="EC" id="2.7.10.2" evidence="4"/>
<keyword evidence="7 15" id="KW-0812">Transmembrane</keyword>
<dbReference type="RefSeq" id="WP_146856480.1">
    <property type="nucleotide sequence ID" value="NZ_BAAAHR010000007.1"/>
</dbReference>
<evidence type="ECO:0000313" key="18">
    <source>
        <dbReference type="EMBL" id="MBA8814170.1"/>
    </source>
</evidence>
<dbReference type="SUPFAM" id="SSF52540">
    <property type="entry name" value="P-loop containing nucleoside triphosphate hydrolases"/>
    <property type="match status" value="1"/>
</dbReference>
<evidence type="ECO:0000256" key="8">
    <source>
        <dbReference type="ARBA" id="ARBA00022741"/>
    </source>
</evidence>
<dbReference type="InterPro" id="IPR027417">
    <property type="entry name" value="P-loop_NTPase"/>
</dbReference>
<keyword evidence="6" id="KW-0808">Transferase</keyword>
<name>A0A7W3PJ92_9MICO</name>
<feature type="transmembrane region" description="Helical" evidence="15">
    <location>
        <begin position="12"/>
        <end position="35"/>
    </location>
</feature>
<evidence type="ECO:0000256" key="1">
    <source>
        <dbReference type="ARBA" id="ARBA00004651"/>
    </source>
</evidence>
<protein>
    <recommendedName>
        <fullName evidence="4">non-specific protein-tyrosine kinase</fullName>
        <ecNumber evidence="4">2.7.10.2</ecNumber>
    </recommendedName>
</protein>
<dbReference type="Proteomes" id="UP000522688">
    <property type="component" value="Unassembled WGS sequence"/>
</dbReference>
<evidence type="ECO:0000256" key="12">
    <source>
        <dbReference type="ARBA" id="ARBA00023136"/>
    </source>
</evidence>
<dbReference type="PANTHER" id="PTHR32309">
    <property type="entry name" value="TYROSINE-PROTEIN KINASE"/>
    <property type="match status" value="1"/>
</dbReference>
<keyword evidence="5" id="KW-1003">Cell membrane</keyword>
<comment type="catalytic activity">
    <reaction evidence="14">
        <text>L-tyrosyl-[protein] + ATP = O-phospho-L-tyrosyl-[protein] + ADP + H(+)</text>
        <dbReference type="Rhea" id="RHEA:10596"/>
        <dbReference type="Rhea" id="RHEA-COMP:10136"/>
        <dbReference type="Rhea" id="RHEA-COMP:20101"/>
        <dbReference type="ChEBI" id="CHEBI:15378"/>
        <dbReference type="ChEBI" id="CHEBI:30616"/>
        <dbReference type="ChEBI" id="CHEBI:46858"/>
        <dbReference type="ChEBI" id="CHEBI:61978"/>
        <dbReference type="ChEBI" id="CHEBI:456216"/>
        <dbReference type="EC" id="2.7.10.2"/>
    </reaction>
</comment>
<evidence type="ECO:0000256" key="11">
    <source>
        <dbReference type="ARBA" id="ARBA00022989"/>
    </source>
</evidence>
<evidence type="ECO:0000256" key="15">
    <source>
        <dbReference type="SAM" id="Phobius"/>
    </source>
</evidence>
<dbReference type="Proteomes" id="UP000321154">
    <property type="component" value="Unassembled WGS sequence"/>
</dbReference>
<accession>A0A7W3PJ92</accession>
<dbReference type="InterPro" id="IPR050445">
    <property type="entry name" value="Bact_polysacc_biosynth/exp"/>
</dbReference>
<dbReference type="InterPro" id="IPR005702">
    <property type="entry name" value="Wzc-like_C"/>
</dbReference>
<dbReference type="AlphaFoldDB" id="A0A7W3PJ92"/>
<comment type="subcellular location">
    <subcellularLocation>
        <location evidence="1">Cell membrane</location>
        <topology evidence="1">Multi-pass membrane protein</topology>
    </subcellularLocation>
</comment>
<keyword evidence="8" id="KW-0547">Nucleotide-binding</keyword>
<comment type="caution">
    <text evidence="18">The sequence shown here is derived from an EMBL/GenBank/DDBJ whole genome shotgun (WGS) entry which is preliminary data.</text>
</comment>
<dbReference type="CDD" id="cd05387">
    <property type="entry name" value="BY-kinase"/>
    <property type="match status" value="1"/>
</dbReference>
<dbReference type="Pfam" id="PF10609">
    <property type="entry name" value="ParA"/>
    <property type="match status" value="1"/>
</dbReference>
<comment type="similarity">
    <text evidence="2">Belongs to the CpsC/CapA family.</text>
</comment>
<keyword evidence="19" id="KW-1185">Reference proteome</keyword>
<dbReference type="GO" id="GO:0005886">
    <property type="term" value="C:plasma membrane"/>
    <property type="evidence" value="ECO:0007669"/>
    <property type="project" value="UniProtKB-SubCell"/>
</dbReference>
<evidence type="ECO:0000256" key="13">
    <source>
        <dbReference type="ARBA" id="ARBA00023137"/>
    </source>
</evidence>